<evidence type="ECO:0000313" key="10">
    <source>
        <dbReference type="Proteomes" id="UP001235094"/>
    </source>
</evidence>
<comment type="subcellular location">
    <subcellularLocation>
        <location evidence="1">Membrane</location>
        <topology evidence="1">Multi-pass membrane protein</topology>
    </subcellularLocation>
</comment>
<keyword evidence="2" id="KW-1003">Cell membrane</keyword>
<dbReference type="Pfam" id="PF01694">
    <property type="entry name" value="Rhomboid"/>
    <property type="match status" value="1"/>
</dbReference>
<accession>A0ABU0LKM5</accession>
<dbReference type="GO" id="GO:0006508">
    <property type="term" value="P:proteolysis"/>
    <property type="evidence" value="ECO:0007669"/>
    <property type="project" value="UniProtKB-KW"/>
</dbReference>
<evidence type="ECO:0000256" key="2">
    <source>
        <dbReference type="ARBA" id="ARBA00022475"/>
    </source>
</evidence>
<dbReference type="Proteomes" id="UP001235094">
    <property type="component" value="Unassembled WGS sequence"/>
</dbReference>
<gene>
    <name evidence="9" type="ORF">QOZ99_000124</name>
</gene>
<dbReference type="InterPro" id="IPR035952">
    <property type="entry name" value="Rhomboid-like_sf"/>
</dbReference>
<evidence type="ECO:0000256" key="6">
    <source>
        <dbReference type="ARBA" id="ARBA00023136"/>
    </source>
</evidence>
<organism evidence="9 10">
    <name type="scientific">Ancylobacter amanitiformis</name>
    <dbReference type="NCBI Taxonomy" id="217069"/>
    <lineage>
        <taxon>Bacteria</taxon>
        <taxon>Pseudomonadati</taxon>
        <taxon>Pseudomonadota</taxon>
        <taxon>Alphaproteobacteria</taxon>
        <taxon>Hyphomicrobiales</taxon>
        <taxon>Xanthobacteraceae</taxon>
        <taxon>Ancylobacter</taxon>
    </lineage>
</organism>
<dbReference type="PANTHER" id="PTHR43066">
    <property type="entry name" value="RHOMBOID-RELATED PROTEIN"/>
    <property type="match status" value="1"/>
</dbReference>
<dbReference type="RefSeq" id="WP_306887932.1">
    <property type="nucleotide sequence ID" value="NZ_JAUSVR010000001.1"/>
</dbReference>
<keyword evidence="5 7" id="KW-1133">Transmembrane helix</keyword>
<keyword evidence="4 7" id="KW-0812">Transmembrane</keyword>
<dbReference type="EMBL" id="JAUSVR010000001">
    <property type="protein sequence ID" value="MDQ0509247.1"/>
    <property type="molecule type" value="Genomic_DNA"/>
</dbReference>
<keyword evidence="6 7" id="KW-0472">Membrane</keyword>
<feature type="transmembrane region" description="Helical" evidence="7">
    <location>
        <begin position="213"/>
        <end position="232"/>
    </location>
</feature>
<dbReference type="SUPFAM" id="SSF144091">
    <property type="entry name" value="Rhomboid-like"/>
    <property type="match status" value="1"/>
</dbReference>
<evidence type="ECO:0000259" key="8">
    <source>
        <dbReference type="Pfam" id="PF01694"/>
    </source>
</evidence>
<reference evidence="9 10" key="1">
    <citation type="submission" date="2023-07" db="EMBL/GenBank/DDBJ databases">
        <title>Genomic Encyclopedia of Type Strains, Phase IV (KMG-IV): sequencing the most valuable type-strain genomes for metagenomic binning, comparative biology and taxonomic classification.</title>
        <authorList>
            <person name="Goeker M."/>
        </authorList>
    </citation>
    <scope>NUCLEOTIDE SEQUENCE [LARGE SCALE GENOMIC DNA]</scope>
    <source>
        <strain evidence="9 10">DSM 15561</strain>
    </source>
</reference>
<comment type="caution">
    <text evidence="9">The sequence shown here is derived from an EMBL/GenBank/DDBJ whole genome shotgun (WGS) entry which is preliminary data.</text>
</comment>
<feature type="transmembrane region" description="Helical" evidence="7">
    <location>
        <begin position="35"/>
        <end position="55"/>
    </location>
</feature>
<evidence type="ECO:0000256" key="4">
    <source>
        <dbReference type="ARBA" id="ARBA00022692"/>
    </source>
</evidence>
<feature type="transmembrane region" description="Helical" evidence="7">
    <location>
        <begin position="135"/>
        <end position="152"/>
    </location>
</feature>
<feature type="transmembrane region" description="Helical" evidence="7">
    <location>
        <begin position="158"/>
        <end position="180"/>
    </location>
</feature>
<keyword evidence="9" id="KW-0378">Hydrolase</keyword>
<proteinExistence type="predicted"/>
<keyword evidence="10" id="KW-1185">Reference proteome</keyword>
<feature type="transmembrane region" description="Helical" evidence="7">
    <location>
        <begin position="238"/>
        <end position="257"/>
    </location>
</feature>
<dbReference type="InterPro" id="IPR022764">
    <property type="entry name" value="Peptidase_S54_rhomboid_dom"/>
</dbReference>
<dbReference type="GO" id="GO:0008233">
    <property type="term" value="F:peptidase activity"/>
    <property type="evidence" value="ECO:0007669"/>
    <property type="project" value="UniProtKB-KW"/>
</dbReference>
<protein>
    <submittedName>
        <fullName evidence="9">Membrane associated rhomboid family serine protease</fullName>
    </submittedName>
</protein>
<name>A0ABU0LKM5_9HYPH</name>
<evidence type="ECO:0000256" key="7">
    <source>
        <dbReference type="SAM" id="Phobius"/>
    </source>
</evidence>
<evidence type="ECO:0000313" key="9">
    <source>
        <dbReference type="EMBL" id="MDQ0509247.1"/>
    </source>
</evidence>
<evidence type="ECO:0000256" key="5">
    <source>
        <dbReference type="ARBA" id="ARBA00022989"/>
    </source>
</evidence>
<sequence length="275" mass="29309">MAAGLRARLAAGPVGAYVISVLDPSQIAARQRQPILNVPPVITALAVAMLVVQLARDFLDPDMGIEILALFAFIPARYDPSLLADGVLPGGTAADAWTFVTYAFLHGSWTHVGLNLLWMLAFGSPVAKRFGAMRFLAFFAVAAAAGAGLHLISHEGEMVPMIGASAAVSGCMAAAIRFMFAAEGREAWRPDFLGASVEFPAPPLSVVMRDRRVISFVVVWFVINIAFGVMTATPDGSIAWEAHIGGFLVGLLLFPLFDPVSRHPDDRSVARSRHG</sequence>
<evidence type="ECO:0000256" key="3">
    <source>
        <dbReference type="ARBA" id="ARBA00022519"/>
    </source>
</evidence>
<keyword evidence="3" id="KW-0997">Cell inner membrane</keyword>
<keyword evidence="9" id="KW-0645">Protease</keyword>
<evidence type="ECO:0000256" key="1">
    <source>
        <dbReference type="ARBA" id="ARBA00004141"/>
    </source>
</evidence>
<feature type="transmembrane region" description="Helical" evidence="7">
    <location>
        <begin position="99"/>
        <end position="123"/>
    </location>
</feature>
<feature type="domain" description="Peptidase S54 rhomboid" evidence="8">
    <location>
        <begin position="95"/>
        <end position="254"/>
    </location>
</feature>
<dbReference type="PANTHER" id="PTHR43066:SF26">
    <property type="entry name" value="RHOMBOID PROTEASE GLPG"/>
    <property type="match status" value="1"/>
</dbReference>
<dbReference type="Gene3D" id="1.20.1540.10">
    <property type="entry name" value="Rhomboid-like"/>
    <property type="match status" value="1"/>
</dbReference>